<evidence type="ECO:0000259" key="4">
    <source>
        <dbReference type="PROSITE" id="PS51186"/>
    </source>
</evidence>
<evidence type="ECO:0000256" key="1">
    <source>
        <dbReference type="ARBA" id="ARBA00022679"/>
    </source>
</evidence>
<protein>
    <recommendedName>
        <fullName evidence="4">N-acetyltransferase domain-containing protein</fullName>
    </recommendedName>
</protein>
<dbReference type="SUPFAM" id="SSF55729">
    <property type="entry name" value="Acyl-CoA N-acyltransferases (Nat)"/>
    <property type="match status" value="1"/>
</dbReference>
<evidence type="ECO:0000256" key="2">
    <source>
        <dbReference type="ARBA" id="ARBA00023315"/>
    </source>
</evidence>
<evidence type="ECO:0000313" key="6">
    <source>
        <dbReference type="Proteomes" id="UP000237631"/>
    </source>
</evidence>
<feature type="compositionally biased region" description="Polar residues" evidence="3">
    <location>
        <begin position="7"/>
        <end position="28"/>
    </location>
</feature>
<keyword evidence="1" id="KW-0808">Transferase</keyword>
<dbReference type="Gene3D" id="3.40.630.30">
    <property type="match status" value="1"/>
</dbReference>
<dbReference type="InterPro" id="IPR000182">
    <property type="entry name" value="GNAT_dom"/>
</dbReference>
<organism evidence="5 6">
    <name type="scientific">Cercospora berteroae</name>
    <dbReference type="NCBI Taxonomy" id="357750"/>
    <lineage>
        <taxon>Eukaryota</taxon>
        <taxon>Fungi</taxon>
        <taxon>Dikarya</taxon>
        <taxon>Ascomycota</taxon>
        <taxon>Pezizomycotina</taxon>
        <taxon>Dothideomycetes</taxon>
        <taxon>Dothideomycetidae</taxon>
        <taxon>Mycosphaerellales</taxon>
        <taxon>Mycosphaerellaceae</taxon>
        <taxon>Cercospora</taxon>
    </lineage>
</organism>
<keyword evidence="2" id="KW-0012">Acyltransferase</keyword>
<feature type="region of interest" description="Disordered" evidence="3">
    <location>
        <begin position="1"/>
        <end position="70"/>
    </location>
</feature>
<dbReference type="AlphaFoldDB" id="A0A2S6CFK2"/>
<dbReference type="PROSITE" id="PS51186">
    <property type="entry name" value="GNAT"/>
    <property type="match status" value="1"/>
</dbReference>
<dbReference type="GO" id="GO:0004059">
    <property type="term" value="F:aralkylamine N-acetyltransferase activity"/>
    <property type="evidence" value="ECO:0007669"/>
    <property type="project" value="TreeGrafter"/>
</dbReference>
<comment type="caution">
    <text evidence="5">The sequence shown here is derived from an EMBL/GenBank/DDBJ whole genome shotgun (WGS) entry which is preliminary data.</text>
</comment>
<dbReference type="PANTHER" id="PTHR10908:SF0">
    <property type="entry name" value="SEROTONIN N-ACETYLTRANSFERASE"/>
    <property type="match status" value="1"/>
</dbReference>
<keyword evidence="6" id="KW-1185">Reference proteome</keyword>
<accession>A0A2S6CFK2</accession>
<feature type="domain" description="N-acetyltransferase" evidence="4">
    <location>
        <begin position="66"/>
        <end position="262"/>
    </location>
</feature>
<dbReference type="PANTHER" id="PTHR10908">
    <property type="entry name" value="SEROTONIN N-ACETYLTRANSFERASE"/>
    <property type="match status" value="1"/>
</dbReference>
<dbReference type="Pfam" id="PF13673">
    <property type="entry name" value="Acetyltransf_10"/>
    <property type="match status" value="1"/>
</dbReference>
<dbReference type="GO" id="GO:0005737">
    <property type="term" value="C:cytoplasm"/>
    <property type="evidence" value="ECO:0007669"/>
    <property type="project" value="TreeGrafter"/>
</dbReference>
<dbReference type="InterPro" id="IPR051635">
    <property type="entry name" value="SNAT-like"/>
</dbReference>
<reference evidence="6" key="1">
    <citation type="journal article" date="2017" name="bioRxiv">
        <title>Conservation of a gene cluster reveals novel cercosporin biosynthetic mechanisms and extends production to the genus Colletotrichum.</title>
        <authorList>
            <person name="de Jonge R."/>
            <person name="Ebert M.K."/>
            <person name="Huitt-Roehl C.R."/>
            <person name="Pal P."/>
            <person name="Suttle J.C."/>
            <person name="Spanner R.E."/>
            <person name="Neubauer J.D."/>
            <person name="Jurick W.M.II."/>
            <person name="Stott K.A."/>
            <person name="Secor G.A."/>
            <person name="Thomma B.P.H.J."/>
            <person name="Van de Peer Y."/>
            <person name="Townsend C.A."/>
            <person name="Bolton M.D."/>
        </authorList>
    </citation>
    <scope>NUCLEOTIDE SEQUENCE [LARGE SCALE GENOMIC DNA]</scope>
    <source>
        <strain evidence="6">CBS538.71</strain>
    </source>
</reference>
<dbReference type="EMBL" id="PNEN01000454">
    <property type="protein sequence ID" value="PPJ58520.1"/>
    <property type="molecule type" value="Genomic_DNA"/>
</dbReference>
<dbReference type="CDD" id="cd04301">
    <property type="entry name" value="NAT_SF"/>
    <property type="match status" value="1"/>
</dbReference>
<dbReference type="InterPro" id="IPR016181">
    <property type="entry name" value="Acyl_CoA_acyltransferase"/>
</dbReference>
<feature type="compositionally biased region" description="Acidic residues" evidence="3">
    <location>
        <begin position="41"/>
        <end position="56"/>
    </location>
</feature>
<evidence type="ECO:0000313" key="5">
    <source>
        <dbReference type="EMBL" id="PPJ58520.1"/>
    </source>
</evidence>
<gene>
    <name evidence="5" type="ORF">CBER1_07165</name>
</gene>
<sequence length="268" mass="29466">MPRDLSSLLSQATDDTLASMPQLSSQKQEGPPLQTPVLSSNDDDQDQDSDATEYMDELGQSNEKRDPLHPYTQTLSLSDVESCVRLEDAAFPPNERASREKFQYRLKNCGELSLGIFTSEENSEATTASTASPAWSGAPERKSILLGHIVSTMTTSATVTDDDMSIPTADNPDHKLGHKPEGRTVCIHSLAVLPEYQGRSLGSTLMKAYLHRLKTQSVADRAALIAHDHLIPYYERFGFKNLGPSKAQFGGGGWYDMVVELDSLEEDE</sequence>
<dbReference type="OrthoDB" id="30840at2759"/>
<name>A0A2S6CFK2_9PEZI</name>
<dbReference type="STRING" id="357750.A0A2S6CFK2"/>
<dbReference type="Proteomes" id="UP000237631">
    <property type="component" value="Unassembled WGS sequence"/>
</dbReference>
<evidence type="ECO:0000256" key="3">
    <source>
        <dbReference type="SAM" id="MobiDB-lite"/>
    </source>
</evidence>
<proteinExistence type="predicted"/>